<dbReference type="PANTHER" id="PTHR11686:SF9">
    <property type="entry name" value="RE13973P"/>
    <property type="match status" value="1"/>
</dbReference>
<dbReference type="GO" id="GO:0006751">
    <property type="term" value="P:glutathione catabolic process"/>
    <property type="evidence" value="ECO:0007669"/>
    <property type="project" value="InterPro"/>
</dbReference>
<feature type="binding site" evidence="2">
    <location>
        <begin position="414"/>
        <end position="415"/>
    </location>
    <ligand>
        <name>L-glutamate</name>
        <dbReference type="ChEBI" id="CHEBI:29985"/>
    </ligand>
</feature>
<dbReference type="PANTHER" id="PTHR11686">
    <property type="entry name" value="GAMMA GLUTAMYL TRANSPEPTIDASE"/>
    <property type="match status" value="1"/>
</dbReference>
<feature type="non-terminal residue" evidence="3">
    <location>
        <position position="479"/>
    </location>
</feature>
<protein>
    <recommendedName>
        <fullName evidence="5">Gamma-glutamyltransferase</fullName>
    </recommendedName>
</protein>
<feature type="non-terminal residue" evidence="3">
    <location>
        <position position="1"/>
    </location>
</feature>
<dbReference type="OrthoDB" id="2015213at2759"/>
<accession>C1E1V7</accession>
<reference evidence="3 4" key="1">
    <citation type="journal article" date="2009" name="Science">
        <title>Green evolution and dynamic adaptations revealed by genomes of the marine picoeukaryotes Micromonas.</title>
        <authorList>
            <person name="Worden A.Z."/>
            <person name="Lee J.H."/>
            <person name="Mock T."/>
            <person name="Rouze P."/>
            <person name="Simmons M.P."/>
            <person name="Aerts A.L."/>
            <person name="Allen A.E."/>
            <person name="Cuvelier M.L."/>
            <person name="Derelle E."/>
            <person name="Everett M.V."/>
            <person name="Foulon E."/>
            <person name="Grimwood J."/>
            <person name="Gundlach H."/>
            <person name="Henrissat B."/>
            <person name="Napoli C."/>
            <person name="McDonald S.M."/>
            <person name="Parker M.S."/>
            <person name="Rombauts S."/>
            <person name="Salamov A."/>
            <person name="Von Dassow P."/>
            <person name="Badger J.H."/>
            <person name="Coutinho P.M."/>
            <person name="Demir E."/>
            <person name="Dubchak I."/>
            <person name="Gentemann C."/>
            <person name="Eikrem W."/>
            <person name="Gready J.E."/>
            <person name="John U."/>
            <person name="Lanier W."/>
            <person name="Lindquist E.A."/>
            <person name="Lucas S."/>
            <person name="Mayer K.F."/>
            <person name="Moreau H."/>
            <person name="Not F."/>
            <person name="Otillar R."/>
            <person name="Panaud O."/>
            <person name="Pangilinan J."/>
            <person name="Paulsen I."/>
            <person name="Piegu B."/>
            <person name="Poliakov A."/>
            <person name="Robbens S."/>
            <person name="Schmutz J."/>
            <person name="Toulza E."/>
            <person name="Wyss T."/>
            <person name="Zelensky A."/>
            <person name="Zhou K."/>
            <person name="Armbrust E.V."/>
            <person name="Bhattacharya D."/>
            <person name="Goodenough U.W."/>
            <person name="Van de Peer Y."/>
            <person name="Grigoriev I.V."/>
        </authorList>
    </citation>
    <scope>NUCLEOTIDE SEQUENCE [LARGE SCALE GENOMIC DNA]</scope>
    <source>
        <strain evidence="4">RCC299 / NOUM17</strain>
    </source>
</reference>
<dbReference type="eggNOG" id="KOG2410">
    <property type="taxonomic scope" value="Eukaryota"/>
</dbReference>
<feature type="binding site" evidence="2">
    <location>
        <position position="66"/>
    </location>
    <ligand>
        <name>L-glutamate</name>
        <dbReference type="ChEBI" id="CHEBI:29985"/>
    </ligand>
</feature>
<dbReference type="NCBIfam" id="TIGR00066">
    <property type="entry name" value="g_glut_trans"/>
    <property type="match status" value="1"/>
</dbReference>
<dbReference type="EMBL" id="CP001324">
    <property type="protein sequence ID" value="ACO62235.1"/>
    <property type="molecule type" value="Genomic_DNA"/>
</dbReference>
<dbReference type="Gene3D" id="3.60.20.40">
    <property type="match status" value="1"/>
</dbReference>
<proteinExistence type="predicted"/>
<dbReference type="AlphaFoldDB" id="C1E1V7"/>
<dbReference type="SUPFAM" id="SSF56235">
    <property type="entry name" value="N-terminal nucleophile aminohydrolases (Ntn hydrolases)"/>
    <property type="match status" value="1"/>
</dbReference>
<dbReference type="PRINTS" id="PR01210">
    <property type="entry name" value="GGTRANSPTASE"/>
</dbReference>
<dbReference type="InterPro" id="IPR043137">
    <property type="entry name" value="GGT_ssub_C"/>
</dbReference>
<dbReference type="Proteomes" id="UP000002009">
    <property type="component" value="Chromosome 3"/>
</dbReference>
<feature type="binding site" evidence="2">
    <location>
        <position position="436"/>
    </location>
    <ligand>
        <name>L-glutamate</name>
        <dbReference type="ChEBI" id="CHEBI:29985"/>
    </ligand>
</feature>
<evidence type="ECO:0000256" key="2">
    <source>
        <dbReference type="PIRSR" id="PIRSR600101-2"/>
    </source>
</evidence>
<dbReference type="GO" id="GO:0005886">
    <property type="term" value="C:plasma membrane"/>
    <property type="evidence" value="ECO:0007669"/>
    <property type="project" value="TreeGrafter"/>
</dbReference>
<evidence type="ECO:0008006" key="5">
    <source>
        <dbReference type="Google" id="ProtNLM"/>
    </source>
</evidence>
<organism evidence="3 4">
    <name type="scientific">Micromonas commoda (strain RCC299 / NOUM17 / CCMP2709)</name>
    <name type="common">Picoplanktonic green alga</name>
    <dbReference type="NCBI Taxonomy" id="296587"/>
    <lineage>
        <taxon>Eukaryota</taxon>
        <taxon>Viridiplantae</taxon>
        <taxon>Chlorophyta</taxon>
        <taxon>Mamiellophyceae</taxon>
        <taxon>Mamiellales</taxon>
        <taxon>Mamiellaceae</taxon>
        <taxon>Micromonas</taxon>
    </lineage>
</organism>
<dbReference type="KEGG" id="mis:MICPUN_67015"/>
<dbReference type="InterPro" id="IPR000101">
    <property type="entry name" value="GGT_peptidase"/>
</dbReference>
<evidence type="ECO:0000256" key="1">
    <source>
        <dbReference type="PIRSR" id="PIRSR600101-1"/>
    </source>
</evidence>
<feature type="binding site" evidence="2">
    <location>
        <begin position="362"/>
        <end position="364"/>
    </location>
    <ligand>
        <name>L-glutamate</name>
        <dbReference type="ChEBI" id="CHEBI:29985"/>
    </ligand>
</feature>
<sequence length="479" mass="49913">GAVAADEARCSAIGAAVLDDGGHAVDASIATALCLGVTHPHSSGVGGGAFMVIRLANGTTEAIEFRESAPAAAYRDMYVDGSGANGANRSSTFGGAAVAVPAELAGLHLAWERHGRLPWRRLVEPAALLANGFEVGKDLAREIADMAEDLAKFPVTKEVFLKADGSPLLEGETCANTRLAATLRRVANEGPSVLRTGELADALAKDIRDAGGVMESSDLAAYRPRIFEPIVASAMGVELIGMPPPSSGGAAVAQIIEFLDGYDLPLASAGTLGTHRTAEAFKHAFAMRMNLGDPDSATPDMTAALNDMLSPTFNAELRSMTKDDRTLNVTAYGAKWNQLDDSGTTHVSVVDKERNAVALTSTINTEFGSKLVSPSTGIVLNNEMDDFSSPGEVNHYGLAPHEANFIAAGKRPLSSMSPTIVTRDGKLYAVAGASGGPRIITATAQLLLNVIARGMSPLDAVNAPRLHHQLVPHVAFAEN</sequence>
<evidence type="ECO:0000313" key="4">
    <source>
        <dbReference type="Proteomes" id="UP000002009"/>
    </source>
</evidence>
<evidence type="ECO:0000313" key="3">
    <source>
        <dbReference type="EMBL" id="ACO62235.1"/>
    </source>
</evidence>
<feature type="binding site" evidence="2">
    <location>
        <position position="386"/>
    </location>
    <ligand>
        <name>L-glutamate</name>
        <dbReference type="ChEBI" id="CHEBI:29985"/>
    </ligand>
</feature>
<gene>
    <name evidence="3" type="ORF">MICPUN_67015</name>
</gene>
<dbReference type="Gene3D" id="1.10.246.130">
    <property type="match status" value="1"/>
</dbReference>
<dbReference type="Pfam" id="PF01019">
    <property type="entry name" value="G_glu_transpept"/>
    <property type="match status" value="1"/>
</dbReference>
<dbReference type="OMA" id="GFMLVHL"/>
<dbReference type="InterPro" id="IPR029055">
    <property type="entry name" value="Ntn_hydrolases_N"/>
</dbReference>
<keyword evidence="4" id="KW-1185">Reference proteome</keyword>
<name>C1E1V7_MICCC</name>
<dbReference type="InterPro" id="IPR043138">
    <property type="entry name" value="GGT_lsub"/>
</dbReference>
<dbReference type="FunFam" id="1.10.246.130:FF:000001">
    <property type="entry name" value="Gamma-glutamyltransferase 5 isoform 1"/>
    <property type="match status" value="1"/>
</dbReference>
<dbReference type="FunCoup" id="C1E1V7">
    <property type="interactions" value="579"/>
</dbReference>
<dbReference type="GO" id="GO:0036374">
    <property type="term" value="F:glutathione hydrolase activity"/>
    <property type="evidence" value="ECO:0007669"/>
    <property type="project" value="InterPro"/>
</dbReference>
<dbReference type="RefSeq" id="XP_002500977.1">
    <property type="nucleotide sequence ID" value="XM_002500931.1"/>
</dbReference>
<dbReference type="InParanoid" id="C1E1V7"/>
<feature type="active site" description="Nucleophile" evidence="1">
    <location>
        <position position="344"/>
    </location>
</feature>
<dbReference type="GeneID" id="8241741"/>
<dbReference type="STRING" id="296587.C1E1V7"/>